<keyword evidence="3" id="KW-1185">Reference proteome</keyword>
<feature type="transmembrane region" description="Helical" evidence="1">
    <location>
        <begin position="12"/>
        <end position="32"/>
    </location>
</feature>
<sequence length="133" mass="15830">MWKIQPDLGLPFPIVSMLYTFIIFPCTVILYLSRYPKSVKNQVLHNMKWITIYMGLEWLGSLCSRIIYDHGWNLGWSFLFVLTMFPMLRLHYKRPLLAYLLSIIFIAFLLYKFEVPWKVTMENRLFIGGIVSV</sequence>
<reference evidence="2 3" key="1">
    <citation type="submission" date="2022-04" db="EMBL/GenBank/DDBJ databases">
        <title>Halobacillus sp. isolated from saltern.</title>
        <authorList>
            <person name="Won M."/>
            <person name="Lee C.-M."/>
            <person name="Woen H.-Y."/>
            <person name="Kwon S.-W."/>
        </authorList>
    </citation>
    <scope>NUCLEOTIDE SEQUENCE [LARGE SCALE GENOMIC DNA]</scope>
    <source>
        <strain evidence="2 3">SSTM10-2</strain>
    </source>
</reference>
<evidence type="ECO:0000256" key="1">
    <source>
        <dbReference type="SAM" id="Phobius"/>
    </source>
</evidence>
<proteinExistence type="predicted"/>
<evidence type="ECO:0008006" key="4">
    <source>
        <dbReference type="Google" id="ProtNLM"/>
    </source>
</evidence>
<dbReference type="InterPro" id="IPR048147">
    <property type="entry name" value="CBO0543-like"/>
</dbReference>
<feature type="transmembrane region" description="Helical" evidence="1">
    <location>
        <begin position="97"/>
        <end position="113"/>
    </location>
</feature>
<evidence type="ECO:0000313" key="2">
    <source>
        <dbReference type="EMBL" id="UOQ91537.1"/>
    </source>
</evidence>
<feature type="transmembrane region" description="Helical" evidence="1">
    <location>
        <begin position="74"/>
        <end position="90"/>
    </location>
</feature>
<dbReference type="NCBIfam" id="NF041644">
    <property type="entry name" value="CBO0543_fam"/>
    <property type="match status" value="1"/>
</dbReference>
<organism evidence="2 3">
    <name type="scientific">Halobacillus shinanisalinarum</name>
    <dbReference type="NCBI Taxonomy" id="2932258"/>
    <lineage>
        <taxon>Bacteria</taxon>
        <taxon>Bacillati</taxon>
        <taxon>Bacillota</taxon>
        <taxon>Bacilli</taxon>
        <taxon>Bacillales</taxon>
        <taxon>Bacillaceae</taxon>
        <taxon>Halobacillus</taxon>
    </lineage>
</organism>
<keyword evidence="1" id="KW-1133">Transmembrane helix</keyword>
<dbReference type="EMBL" id="CP095074">
    <property type="protein sequence ID" value="UOQ91537.1"/>
    <property type="molecule type" value="Genomic_DNA"/>
</dbReference>
<evidence type="ECO:0000313" key="3">
    <source>
        <dbReference type="Proteomes" id="UP000831880"/>
    </source>
</evidence>
<keyword evidence="1" id="KW-0472">Membrane</keyword>
<gene>
    <name evidence="2" type="ORF">MUO14_13195</name>
</gene>
<dbReference type="Proteomes" id="UP000831880">
    <property type="component" value="Chromosome"/>
</dbReference>
<protein>
    <recommendedName>
        <fullName evidence="4">Acyltransferase 3 domain-containing protein</fullName>
    </recommendedName>
</protein>
<keyword evidence="1" id="KW-0812">Transmembrane</keyword>
<name>A0ABY4GXL7_9BACI</name>
<accession>A0ABY4GXL7</accession>